<sequence length="473" mass="52141">MGPYTRYILGVIMLLVTLATAIAQDVRIVVPASNIVNKTEFSIDRVVMHTGNNNKWENWSPTVKSLESVFKHKTVTSAMLPTSVLQWQLQTIGGASPLDHNDDRIPGFQSFSTSDKTWFEPKNKGSKYTGGNIVFKFIIPATAFANNTFQPGEYSLTITHNYANYFSPNSFEVIIVIPQTSSPINWMSNTPTKYHEISSLAVYRNGLVKTFDAIGPAEISNTVNFNLWAKSNASTIQFTSSKGVSTPLAISLIKLSSSQPKIATAALSDSWNNRTLNNPFGVVTGNKHNFDLQFSISDTDFKTHFFEAGNYIFQLNLDAKSTDNHFSDLHNTDVTFKVSPLSEISIDLSKLTVTFDFNTSVHYQQGQSKVISNQLKLSNNENYELYVKSDAPFFNKSGVQSDIPSSILQVGVVGGLPVVALSTNSQEIINTSPAVLDRNLDIKYSISPNAAQSLIGKEKGTYSINVIYSFTAL</sequence>
<dbReference type="EMBL" id="JBHUOK010000004">
    <property type="protein sequence ID" value="MFD2788550.1"/>
    <property type="molecule type" value="Genomic_DNA"/>
</dbReference>
<proteinExistence type="predicted"/>
<gene>
    <name evidence="1" type="ORF">ACFS1K_02105</name>
</gene>
<name>A0ABW5VB80_9FLAO</name>
<organism evidence="1 2">
    <name type="scientific">Arenibacter antarcticus</name>
    <dbReference type="NCBI Taxonomy" id="2040469"/>
    <lineage>
        <taxon>Bacteria</taxon>
        <taxon>Pseudomonadati</taxon>
        <taxon>Bacteroidota</taxon>
        <taxon>Flavobacteriia</taxon>
        <taxon>Flavobacteriales</taxon>
        <taxon>Flavobacteriaceae</taxon>
        <taxon>Arenibacter</taxon>
    </lineage>
</organism>
<evidence type="ECO:0000313" key="2">
    <source>
        <dbReference type="Proteomes" id="UP001597532"/>
    </source>
</evidence>
<keyword evidence="2" id="KW-1185">Reference proteome</keyword>
<protein>
    <submittedName>
        <fullName evidence="1">Uncharacterized protein</fullName>
    </submittedName>
</protein>
<dbReference type="Proteomes" id="UP001597532">
    <property type="component" value="Unassembled WGS sequence"/>
</dbReference>
<reference evidence="2" key="1">
    <citation type="journal article" date="2019" name="Int. J. Syst. Evol. Microbiol.">
        <title>The Global Catalogue of Microorganisms (GCM) 10K type strain sequencing project: providing services to taxonomists for standard genome sequencing and annotation.</title>
        <authorList>
            <consortium name="The Broad Institute Genomics Platform"/>
            <consortium name="The Broad Institute Genome Sequencing Center for Infectious Disease"/>
            <person name="Wu L."/>
            <person name="Ma J."/>
        </authorList>
    </citation>
    <scope>NUCLEOTIDE SEQUENCE [LARGE SCALE GENOMIC DNA]</scope>
    <source>
        <strain evidence="2">KCTC 52924</strain>
    </source>
</reference>
<evidence type="ECO:0000313" key="1">
    <source>
        <dbReference type="EMBL" id="MFD2788550.1"/>
    </source>
</evidence>
<dbReference type="RefSeq" id="WP_251807051.1">
    <property type="nucleotide sequence ID" value="NZ_CP166679.1"/>
</dbReference>
<accession>A0ABW5VB80</accession>
<comment type="caution">
    <text evidence="1">The sequence shown here is derived from an EMBL/GenBank/DDBJ whole genome shotgun (WGS) entry which is preliminary data.</text>
</comment>